<evidence type="ECO:0000259" key="4">
    <source>
        <dbReference type="Pfam" id="PF02784"/>
    </source>
</evidence>
<comment type="cofactor">
    <cofactor evidence="1 3">
        <name>pyridoxal 5'-phosphate</name>
        <dbReference type="ChEBI" id="CHEBI:597326"/>
    </cofactor>
</comment>
<dbReference type="InterPro" id="IPR022644">
    <property type="entry name" value="De-COase2_N"/>
</dbReference>
<dbReference type="PRINTS" id="PR01179">
    <property type="entry name" value="ODADCRBXLASE"/>
</dbReference>
<dbReference type="PROSITE" id="PS00878">
    <property type="entry name" value="ODR_DC_2_1"/>
    <property type="match status" value="1"/>
</dbReference>
<dbReference type="InterPro" id="IPR029066">
    <property type="entry name" value="PLP-binding_barrel"/>
</dbReference>
<name>A0A1F5NJT2_9BACT</name>
<evidence type="ECO:0000313" key="5">
    <source>
        <dbReference type="EMBL" id="OGE77813.1"/>
    </source>
</evidence>
<dbReference type="PANTHER" id="PTHR43727:SF2">
    <property type="entry name" value="GROUP IV DECARBOXYLASE"/>
    <property type="match status" value="1"/>
</dbReference>
<reference evidence="5 6" key="1">
    <citation type="journal article" date="2016" name="Nat. Commun.">
        <title>Thousands of microbial genomes shed light on interconnected biogeochemical processes in an aquifer system.</title>
        <authorList>
            <person name="Anantharaman K."/>
            <person name="Brown C.T."/>
            <person name="Hug L.A."/>
            <person name="Sharon I."/>
            <person name="Castelle C.J."/>
            <person name="Probst A.J."/>
            <person name="Thomas B.C."/>
            <person name="Singh A."/>
            <person name="Wilkins M.J."/>
            <person name="Karaoz U."/>
            <person name="Brodie E.L."/>
            <person name="Williams K.H."/>
            <person name="Hubbard S.S."/>
            <person name="Banfield J.F."/>
        </authorList>
    </citation>
    <scope>NUCLEOTIDE SEQUENCE [LARGE SCALE GENOMIC DNA]</scope>
</reference>
<keyword evidence="2 3" id="KW-0663">Pyridoxal phosphate</keyword>
<dbReference type="GO" id="GO:0009089">
    <property type="term" value="P:lysine biosynthetic process via diaminopimelate"/>
    <property type="evidence" value="ECO:0007669"/>
    <property type="project" value="TreeGrafter"/>
</dbReference>
<feature type="active site" description="Proton donor" evidence="3">
    <location>
        <position position="347"/>
    </location>
</feature>
<dbReference type="Gene3D" id="2.40.37.10">
    <property type="entry name" value="Lyase, Ornithine Decarboxylase, Chain A, domain 1"/>
    <property type="match status" value="1"/>
</dbReference>
<gene>
    <name evidence="5" type="ORF">A2751_02065</name>
</gene>
<protein>
    <recommendedName>
        <fullName evidence="4">Orn/DAP/Arg decarboxylase 2 N-terminal domain-containing protein</fullName>
    </recommendedName>
</protein>
<evidence type="ECO:0000256" key="2">
    <source>
        <dbReference type="ARBA" id="ARBA00022898"/>
    </source>
</evidence>
<dbReference type="InterPro" id="IPR009006">
    <property type="entry name" value="Ala_racemase/Decarboxylase_C"/>
</dbReference>
<evidence type="ECO:0000256" key="3">
    <source>
        <dbReference type="PIRSR" id="PIRSR600183-50"/>
    </source>
</evidence>
<dbReference type="Pfam" id="PF02784">
    <property type="entry name" value="Orn_Arg_deC_N"/>
    <property type="match status" value="1"/>
</dbReference>
<dbReference type="SUPFAM" id="SSF51419">
    <property type="entry name" value="PLP-binding barrel"/>
    <property type="match status" value="1"/>
</dbReference>
<comment type="caution">
    <text evidence="5">The sequence shown here is derived from an EMBL/GenBank/DDBJ whole genome shotgun (WGS) entry which is preliminary data.</text>
</comment>
<dbReference type="PANTHER" id="PTHR43727">
    <property type="entry name" value="DIAMINOPIMELATE DECARBOXYLASE"/>
    <property type="match status" value="1"/>
</dbReference>
<feature type="modified residue" description="N6-(pyridoxal phosphate)lysine" evidence="3">
    <location>
        <position position="62"/>
    </location>
</feature>
<dbReference type="AlphaFoldDB" id="A0A1F5NJT2"/>
<dbReference type="Proteomes" id="UP000176864">
    <property type="component" value="Unassembled WGS sequence"/>
</dbReference>
<dbReference type="SUPFAM" id="SSF50621">
    <property type="entry name" value="Alanine racemase C-terminal domain-like"/>
    <property type="match status" value="1"/>
</dbReference>
<dbReference type="InterPro" id="IPR000183">
    <property type="entry name" value="Orn/DAP/Arg_de-COase"/>
</dbReference>
<dbReference type="STRING" id="1817824.A2751_02065"/>
<dbReference type="Gene3D" id="3.20.20.10">
    <property type="entry name" value="Alanine racemase"/>
    <property type="match status" value="1"/>
</dbReference>
<evidence type="ECO:0000256" key="1">
    <source>
        <dbReference type="ARBA" id="ARBA00001933"/>
    </source>
</evidence>
<feature type="domain" description="Orn/DAP/Arg decarboxylase 2 N-terminal" evidence="4">
    <location>
        <begin position="39"/>
        <end position="288"/>
    </location>
</feature>
<dbReference type="GO" id="GO:0006596">
    <property type="term" value="P:polyamine biosynthetic process"/>
    <property type="evidence" value="ECO:0007669"/>
    <property type="project" value="InterPro"/>
</dbReference>
<dbReference type="GO" id="GO:0008836">
    <property type="term" value="F:diaminopimelate decarboxylase activity"/>
    <property type="evidence" value="ECO:0007669"/>
    <property type="project" value="TreeGrafter"/>
</dbReference>
<evidence type="ECO:0000313" key="6">
    <source>
        <dbReference type="Proteomes" id="UP000176864"/>
    </source>
</evidence>
<organism evidence="5 6">
    <name type="scientific">Candidatus Doudnabacteria bacterium RIFCSPHIGHO2_01_FULL_46_14</name>
    <dbReference type="NCBI Taxonomy" id="1817824"/>
    <lineage>
        <taxon>Bacteria</taxon>
        <taxon>Candidatus Doudnaibacteriota</taxon>
    </lineage>
</organism>
<sequence>MNKFIEVVLDIKKKQAKILAIAKKFPTPFYLIDDLGLNQSINEFQKAFRKHLPQSRFFYAIKSNYHAHILQKVVRHGWGLDASSGRELNLALKAGAKEILFTGPGKTDAELKLALKHTGKVILNIDNFSELSRVGKLLKNKRVQLHAGVRFFSKHHGHWTKFGIPLKDLARFWKAANEIPNLHLRGIQFHSSHNLTADRNVKIIAELGQYLRKNFSPEMLSQIKYIDLGGGYFPNKVEGVYLKNGKGYSATRAVSPEQFAKSLKIAIKKHLESILKPEYYLEPGRIISTKAMHLVLRIVDVKEGLAITDGGINMMGWEFGKEFYLPIINLSNFSKRELRFPIYGSLCTPRDIWGYYIFAKKITSGDVIVIPNQGAYRFTLAQEFIKPIPGTRLLD</sequence>
<accession>A0A1F5NJT2</accession>
<dbReference type="InterPro" id="IPR022653">
    <property type="entry name" value="De-COase2_pyr-phos_BS"/>
</dbReference>
<dbReference type="PRINTS" id="PR01182">
    <property type="entry name" value="ORNDCRBXLASE"/>
</dbReference>
<proteinExistence type="predicted"/>
<dbReference type="InterPro" id="IPR002433">
    <property type="entry name" value="Orn_de-COase"/>
</dbReference>
<dbReference type="EMBL" id="MFEK01000016">
    <property type="protein sequence ID" value="OGE77813.1"/>
    <property type="molecule type" value="Genomic_DNA"/>
</dbReference>